<feature type="domain" description="Type I restriction modification DNA specificity" evidence="4">
    <location>
        <begin position="258"/>
        <end position="368"/>
    </location>
</feature>
<dbReference type="InterPro" id="IPR052021">
    <property type="entry name" value="Type-I_RS_S_subunit"/>
</dbReference>
<dbReference type="PANTHER" id="PTHR30408">
    <property type="entry name" value="TYPE-1 RESTRICTION ENZYME ECOKI SPECIFICITY PROTEIN"/>
    <property type="match status" value="1"/>
</dbReference>
<keyword evidence="6" id="KW-1185">Reference proteome</keyword>
<dbReference type="Proteomes" id="UP000198242">
    <property type="component" value="Chromosome I"/>
</dbReference>
<dbReference type="PANTHER" id="PTHR30408:SF12">
    <property type="entry name" value="TYPE I RESTRICTION ENZYME MJAVIII SPECIFICITY SUBUNIT"/>
    <property type="match status" value="1"/>
</dbReference>
<sequence>MNQFRIARLADLVSIVGGGTPARNNPDYYGGDIPWATPKDMKCWNIEKAQVNITEAGLAESSARLVPAQSILIVVRSGVLKHTLPVGLSRVPVAINQDMKALLCTSDVEPDYLARFIKAQSNLILSWVRATTADNFPVENLKEMKVPLPPIEEQRRIAEVLDRADELHAKRREALAHLDDLSQSIFLDMFGNPAFNEHGWTTSTLGDAAEQVTDGEHLTPKRSAEGVKLLSARNVRDGYLDFSIVDHVPAEEFQRIRKRCEPRRGDILISCSGTIGRVAAVDVDEPLALVRSVALVRPKKALLLPKFLEAYLQTSAMKARMLRSANASSQANLFQGPIRALPVFLPPPELQDRFQARLAAIDRIRAAHHAGLAELDAFFASLQDRAFRGLL</sequence>
<feature type="domain" description="Type I restriction modification DNA specificity" evidence="4">
    <location>
        <begin position="6"/>
        <end position="175"/>
    </location>
</feature>
<dbReference type="CDD" id="cd17246">
    <property type="entry name" value="RMtype1_S_SonII-TRD2-CR2_like"/>
    <property type="match status" value="1"/>
</dbReference>
<keyword evidence="2" id="KW-0680">Restriction system</keyword>
<dbReference type="OrthoDB" id="3197085at2"/>
<dbReference type="InterPro" id="IPR044946">
    <property type="entry name" value="Restrct_endonuc_typeI_TRD_sf"/>
</dbReference>
<dbReference type="GO" id="GO:0003677">
    <property type="term" value="F:DNA binding"/>
    <property type="evidence" value="ECO:0007669"/>
    <property type="project" value="UniProtKB-KW"/>
</dbReference>
<protein>
    <submittedName>
        <fullName evidence="5">Type I restriction enzyme, S subunit</fullName>
    </submittedName>
</protein>
<evidence type="ECO:0000256" key="1">
    <source>
        <dbReference type="ARBA" id="ARBA00010923"/>
    </source>
</evidence>
<dbReference type="CDD" id="cd17249">
    <property type="entry name" value="RMtype1_S_EcoR124I-TRD2-CR2_like"/>
    <property type="match status" value="1"/>
</dbReference>
<evidence type="ECO:0000313" key="5">
    <source>
        <dbReference type="EMBL" id="SCE88749.1"/>
    </source>
</evidence>
<dbReference type="EMBL" id="LT607411">
    <property type="protein sequence ID" value="SCE88749.1"/>
    <property type="molecule type" value="Genomic_DNA"/>
</dbReference>
<comment type="similarity">
    <text evidence="1">Belongs to the type-I restriction system S methylase family.</text>
</comment>
<dbReference type="REBASE" id="157977">
    <property type="entry name" value="S.Mvi43909ORF1906P"/>
</dbReference>
<dbReference type="GO" id="GO:0009307">
    <property type="term" value="P:DNA restriction-modification system"/>
    <property type="evidence" value="ECO:0007669"/>
    <property type="project" value="UniProtKB-KW"/>
</dbReference>
<keyword evidence="3" id="KW-0238">DNA-binding</keyword>
<evidence type="ECO:0000259" key="4">
    <source>
        <dbReference type="Pfam" id="PF01420"/>
    </source>
</evidence>
<dbReference type="AlphaFoldDB" id="A0A1C4VYE9"/>
<organism evidence="5 6">
    <name type="scientific">Micromonospora viridifaciens</name>
    <dbReference type="NCBI Taxonomy" id="1881"/>
    <lineage>
        <taxon>Bacteria</taxon>
        <taxon>Bacillati</taxon>
        <taxon>Actinomycetota</taxon>
        <taxon>Actinomycetes</taxon>
        <taxon>Micromonosporales</taxon>
        <taxon>Micromonosporaceae</taxon>
        <taxon>Micromonospora</taxon>
    </lineage>
</organism>
<dbReference type="Pfam" id="PF01420">
    <property type="entry name" value="Methylase_S"/>
    <property type="match status" value="2"/>
</dbReference>
<dbReference type="InterPro" id="IPR000055">
    <property type="entry name" value="Restrct_endonuc_typeI_TRD"/>
</dbReference>
<name>A0A1C4VYE9_MICVI</name>
<accession>A0A1C4VYE9</accession>
<dbReference type="SUPFAM" id="SSF116734">
    <property type="entry name" value="DNA methylase specificity domain"/>
    <property type="match status" value="2"/>
</dbReference>
<gene>
    <name evidence="5" type="ORF">GA0074695_1905</name>
</gene>
<dbReference type="RefSeq" id="WP_089005900.1">
    <property type="nucleotide sequence ID" value="NZ_LT607411.1"/>
</dbReference>
<evidence type="ECO:0000313" key="6">
    <source>
        <dbReference type="Proteomes" id="UP000198242"/>
    </source>
</evidence>
<reference evidence="6" key="1">
    <citation type="submission" date="2016-06" db="EMBL/GenBank/DDBJ databases">
        <authorList>
            <person name="Varghese N."/>
            <person name="Submissions Spin"/>
        </authorList>
    </citation>
    <scope>NUCLEOTIDE SEQUENCE [LARGE SCALE GENOMIC DNA]</scope>
    <source>
        <strain evidence="6">DSM 43909</strain>
    </source>
</reference>
<proteinExistence type="inferred from homology"/>
<evidence type="ECO:0000256" key="3">
    <source>
        <dbReference type="ARBA" id="ARBA00023125"/>
    </source>
</evidence>
<dbReference type="Gene3D" id="3.90.220.20">
    <property type="entry name" value="DNA methylase specificity domains"/>
    <property type="match status" value="2"/>
</dbReference>
<evidence type="ECO:0000256" key="2">
    <source>
        <dbReference type="ARBA" id="ARBA00022747"/>
    </source>
</evidence>